<dbReference type="Gene3D" id="2.60.40.10">
    <property type="entry name" value="Immunoglobulins"/>
    <property type="match status" value="1"/>
</dbReference>
<dbReference type="InterPro" id="IPR044143">
    <property type="entry name" value="GlgB_N_E_set_prok"/>
</dbReference>
<comment type="caution">
    <text evidence="12">The sequence shown here is derived from an EMBL/GenBank/DDBJ whole genome shotgun (WGS) entry which is preliminary data.</text>
</comment>
<keyword evidence="8 10" id="KW-0320">Glycogen biosynthesis</keyword>
<dbReference type="NCBIfam" id="TIGR01515">
    <property type="entry name" value="branching_enzym"/>
    <property type="match status" value="1"/>
</dbReference>
<dbReference type="GO" id="GO:0003844">
    <property type="term" value="F:1,4-alpha-glucan branching enzyme activity"/>
    <property type="evidence" value="ECO:0007669"/>
    <property type="project" value="UniProtKB-EC"/>
</dbReference>
<comment type="catalytic activity">
    <reaction evidence="1 10">
        <text>Transfers a segment of a (1-&gt;4)-alpha-D-glucan chain to a primary hydroxy group in a similar glucan chain.</text>
        <dbReference type="EC" id="2.4.1.18"/>
    </reaction>
</comment>
<evidence type="ECO:0000256" key="2">
    <source>
        <dbReference type="ARBA" id="ARBA00002953"/>
    </source>
</evidence>
<dbReference type="SUPFAM" id="SSF81296">
    <property type="entry name" value="E set domains"/>
    <property type="match status" value="2"/>
</dbReference>
<dbReference type="CDD" id="cd11322">
    <property type="entry name" value="AmyAc_Glg_BE"/>
    <property type="match status" value="1"/>
</dbReference>
<feature type="domain" description="Glycosyl hydrolase family 13 catalytic" evidence="11">
    <location>
        <begin position="262"/>
        <end position="631"/>
    </location>
</feature>
<feature type="active site" description="Nucleophile" evidence="10">
    <location>
        <position position="419"/>
    </location>
</feature>
<dbReference type="NCBIfam" id="NF003811">
    <property type="entry name" value="PRK05402.1"/>
    <property type="match status" value="1"/>
</dbReference>
<evidence type="ECO:0000313" key="12">
    <source>
        <dbReference type="EMBL" id="MCJ8238212.1"/>
    </source>
</evidence>
<evidence type="ECO:0000313" key="13">
    <source>
        <dbReference type="Proteomes" id="UP001522662"/>
    </source>
</evidence>
<feature type="active site" description="Proton donor" evidence="10">
    <location>
        <position position="472"/>
    </location>
</feature>
<dbReference type="InterPro" id="IPR006048">
    <property type="entry name" value="A-amylase/branching_C"/>
</dbReference>
<organism evidence="12 13">
    <name type="scientific">Peteryoungia algae</name>
    <dbReference type="NCBI Taxonomy" id="2919917"/>
    <lineage>
        <taxon>Bacteria</taxon>
        <taxon>Pseudomonadati</taxon>
        <taxon>Pseudomonadota</taxon>
        <taxon>Alphaproteobacteria</taxon>
        <taxon>Hyphomicrobiales</taxon>
        <taxon>Rhizobiaceae</taxon>
        <taxon>Peteryoungia</taxon>
    </lineage>
</organism>
<keyword evidence="13" id="KW-1185">Reference proteome</keyword>
<dbReference type="InterPro" id="IPR006047">
    <property type="entry name" value="GH13_cat_dom"/>
</dbReference>
<dbReference type="Pfam" id="PF02922">
    <property type="entry name" value="CBM_48"/>
    <property type="match status" value="1"/>
</dbReference>
<dbReference type="Gene3D" id="3.20.20.80">
    <property type="entry name" value="Glycosidases"/>
    <property type="match status" value="1"/>
</dbReference>
<dbReference type="EC" id="2.4.1.18" evidence="10"/>
<dbReference type="PANTHER" id="PTHR43651">
    <property type="entry name" value="1,4-ALPHA-GLUCAN-BRANCHING ENZYME"/>
    <property type="match status" value="1"/>
</dbReference>
<evidence type="ECO:0000256" key="8">
    <source>
        <dbReference type="ARBA" id="ARBA00023056"/>
    </source>
</evidence>
<dbReference type="PIRSF" id="PIRSF000463">
    <property type="entry name" value="GlgB"/>
    <property type="match status" value="1"/>
</dbReference>
<protein>
    <recommendedName>
        <fullName evidence="10">1,4-alpha-glucan branching enzyme GlgB</fullName>
        <ecNumber evidence="10">2.4.1.18</ecNumber>
    </recommendedName>
    <alternativeName>
        <fullName evidence="10">1,4-alpha-D-glucan:1,4-alpha-D-glucan 6-glucosyl-transferase</fullName>
    </alternativeName>
    <alternativeName>
        <fullName evidence="10">Alpha-(1-&gt;4)-glucan branching enzyme</fullName>
    </alternativeName>
    <alternativeName>
        <fullName evidence="10">Glycogen branching enzyme</fullName>
        <shortName evidence="10">BE</shortName>
    </alternativeName>
</protein>
<dbReference type="NCBIfam" id="NF008967">
    <property type="entry name" value="PRK12313.1"/>
    <property type="match status" value="1"/>
</dbReference>
<dbReference type="HAMAP" id="MF_00685">
    <property type="entry name" value="GlgB"/>
    <property type="match status" value="1"/>
</dbReference>
<evidence type="ECO:0000256" key="4">
    <source>
        <dbReference type="ARBA" id="ARBA00009000"/>
    </source>
</evidence>
<evidence type="ECO:0000256" key="5">
    <source>
        <dbReference type="ARBA" id="ARBA00022600"/>
    </source>
</evidence>
<dbReference type="SUPFAM" id="SSF51445">
    <property type="entry name" value="(Trans)glycosidases"/>
    <property type="match status" value="1"/>
</dbReference>
<sequence length="737" mass="83701">MAKSPKRSGDEVKPHTPSATEIEAIIHGSHGDPFSFLGVHEAGEGYLARCFIPGAETVVAYNLAGEEIGTLARHHDAGFFSGAVKLAGVLPVRYRATRGDAEWTVTDPYSFWPILGPMDDYFIREGSHLRLFDKMGAHPMKHQGVDGFHFAVWAPNARRVSVVGDFNDWDGRRHVMRLRRDTGIWEIFAPDVRAGSTYKFEIVGPHGELQPLKADPYARRAELRPKNASVTTPELEQVWDDEDHRKHWSSIDQRRQPISIYEVHAGSWQRRDDCSMLSWDEMAARLIPYCIDMGFTHIEFMPVTEHPYDPSWGYQTTGLYAPSARFGEPEGFARFVNGCHKVGLGVILDWVPAHFPTDAHGLRHFDGTALYEHADPRQGFHPDWNTAIYNFGRQEVLSYLINNALYWAEKFHLDGLRVDAVASMLYLDYSRKEGEWIPNEYGGRENLEAVRFLQQMNHHAYGSHPGIMTIAEESTSWPKVSQPVHEGGLGFGFKWNMGFMHDTLSYFARDPIYRKHHHNELTFGLLYAFSENFVLPISHDEVVHGKGSMIAKMPGDDWQKFANLRAYYGLMWGHPGKKLLFMGQEFAQWGEWSEERSLDWNLLDYAPHEGMRRLVRDLNFTYRSKAALHARDCEGEGFEWIVGDDQENSVFAWLRKAPGEKPIAVICNLTPAYHERYELSLPAAGRWREIMNTDAEIYGGSGKGNGGRVEAHATGSGWARAGLTLPPLAVIMLELEQ</sequence>
<dbReference type="Gene3D" id="2.60.40.1180">
    <property type="entry name" value="Golgi alpha-mannosidase II"/>
    <property type="match status" value="1"/>
</dbReference>
<dbReference type="Pfam" id="PF22019">
    <property type="entry name" value="GlgB_N"/>
    <property type="match status" value="1"/>
</dbReference>
<comment type="subunit">
    <text evidence="10">Monomer.</text>
</comment>
<dbReference type="EMBL" id="JALAYX010000002">
    <property type="protein sequence ID" value="MCJ8238212.1"/>
    <property type="molecule type" value="Genomic_DNA"/>
</dbReference>
<dbReference type="Proteomes" id="UP001522662">
    <property type="component" value="Unassembled WGS sequence"/>
</dbReference>
<dbReference type="Pfam" id="PF00128">
    <property type="entry name" value="Alpha-amylase"/>
    <property type="match status" value="1"/>
</dbReference>
<dbReference type="InterPro" id="IPR054169">
    <property type="entry name" value="GlgB_N"/>
</dbReference>
<dbReference type="RefSeq" id="WP_245136066.1">
    <property type="nucleotide sequence ID" value="NZ_CP128477.1"/>
</dbReference>
<dbReference type="InterPro" id="IPR017853">
    <property type="entry name" value="GH"/>
</dbReference>
<dbReference type="InterPro" id="IPR013780">
    <property type="entry name" value="Glyco_hydro_b"/>
</dbReference>
<evidence type="ECO:0000256" key="6">
    <source>
        <dbReference type="ARBA" id="ARBA00022676"/>
    </source>
</evidence>
<dbReference type="PANTHER" id="PTHR43651:SF3">
    <property type="entry name" value="1,4-ALPHA-GLUCAN-BRANCHING ENZYME"/>
    <property type="match status" value="1"/>
</dbReference>
<comment type="pathway">
    <text evidence="3 10">Glycan biosynthesis; glycogen biosynthesis.</text>
</comment>
<evidence type="ECO:0000256" key="3">
    <source>
        <dbReference type="ARBA" id="ARBA00004964"/>
    </source>
</evidence>
<keyword evidence="7 10" id="KW-0808">Transferase</keyword>
<evidence type="ECO:0000259" key="11">
    <source>
        <dbReference type="SMART" id="SM00642"/>
    </source>
</evidence>
<keyword evidence="9 10" id="KW-0119">Carbohydrate metabolism</keyword>
<keyword evidence="5 10" id="KW-0321">Glycogen metabolism</keyword>
<accession>A0ABT0CYG9</accession>
<dbReference type="SUPFAM" id="SSF51011">
    <property type="entry name" value="Glycosyl hydrolase domain"/>
    <property type="match status" value="1"/>
</dbReference>
<evidence type="ECO:0000256" key="10">
    <source>
        <dbReference type="HAMAP-Rule" id="MF_00685"/>
    </source>
</evidence>
<reference evidence="12 13" key="1">
    <citation type="submission" date="2022-03" db="EMBL/GenBank/DDBJ databases">
        <title>Rhizobium SSM4.3 sp. nov., isolated from Sediment (Gouqi Island).</title>
        <authorList>
            <person name="Chen G."/>
        </authorList>
    </citation>
    <scope>NUCLEOTIDE SEQUENCE [LARGE SCALE GENOMIC DNA]</scope>
    <source>
        <strain evidence="12 13">SSM4.3</strain>
        <plasmid evidence="12">unnamed</plasmid>
    </source>
</reference>
<comment type="function">
    <text evidence="2 10">Catalyzes the formation of the alpha-1,6-glucosidic linkages in glycogen by scission of a 1,4-alpha-linked oligosaccharide from growing alpha-1,4-glucan chains and the subsequent attachment of the oligosaccharide to the alpha-1,6 position.</text>
</comment>
<geneLocation type="plasmid" evidence="12">
    <name>unnamed</name>
</geneLocation>
<gene>
    <name evidence="10 12" type="primary">glgB</name>
    <name evidence="12" type="ORF">MKJ03_07715</name>
</gene>
<dbReference type="CDD" id="cd02855">
    <property type="entry name" value="E_set_GBE_prok_N"/>
    <property type="match status" value="1"/>
</dbReference>
<proteinExistence type="inferred from homology"/>
<keyword evidence="12" id="KW-0614">Plasmid</keyword>
<evidence type="ECO:0000256" key="7">
    <source>
        <dbReference type="ARBA" id="ARBA00022679"/>
    </source>
</evidence>
<dbReference type="Pfam" id="PF02806">
    <property type="entry name" value="Alpha-amylase_C"/>
    <property type="match status" value="1"/>
</dbReference>
<dbReference type="InterPro" id="IPR006407">
    <property type="entry name" value="GlgB"/>
</dbReference>
<evidence type="ECO:0000256" key="1">
    <source>
        <dbReference type="ARBA" id="ARBA00000826"/>
    </source>
</evidence>
<dbReference type="InterPro" id="IPR014756">
    <property type="entry name" value="Ig_E-set"/>
</dbReference>
<dbReference type="InterPro" id="IPR013783">
    <property type="entry name" value="Ig-like_fold"/>
</dbReference>
<dbReference type="InterPro" id="IPR037439">
    <property type="entry name" value="Branching_enzy"/>
</dbReference>
<keyword evidence="6 10" id="KW-0328">Glycosyltransferase</keyword>
<name>A0ABT0CYG9_9HYPH</name>
<dbReference type="InterPro" id="IPR004193">
    <property type="entry name" value="Glyco_hydro_13_N"/>
</dbReference>
<comment type="similarity">
    <text evidence="4 10">Belongs to the glycosyl hydrolase 13 family. GlgB subfamily.</text>
</comment>
<dbReference type="SMART" id="SM00642">
    <property type="entry name" value="Aamy"/>
    <property type="match status" value="1"/>
</dbReference>
<evidence type="ECO:0000256" key="9">
    <source>
        <dbReference type="ARBA" id="ARBA00023277"/>
    </source>
</evidence>